<organism evidence="2 3">
    <name type="scientific">Pseudonocardia broussonetiae</name>
    <dbReference type="NCBI Taxonomy" id="2736640"/>
    <lineage>
        <taxon>Bacteria</taxon>
        <taxon>Bacillati</taxon>
        <taxon>Actinomycetota</taxon>
        <taxon>Actinomycetes</taxon>
        <taxon>Pseudonocardiales</taxon>
        <taxon>Pseudonocardiaceae</taxon>
        <taxon>Pseudonocardia</taxon>
    </lineage>
</organism>
<name>A0A6M6JPA7_9PSEU</name>
<dbReference type="Proteomes" id="UP000505377">
    <property type="component" value="Chromosome"/>
</dbReference>
<keyword evidence="1" id="KW-0732">Signal</keyword>
<feature type="chain" id="PRO_5038447939" description="DUF3558 domain-containing protein" evidence="1">
    <location>
        <begin position="21"/>
        <end position="474"/>
    </location>
</feature>
<proteinExistence type="predicted"/>
<accession>A0A6M6JPA7</accession>
<keyword evidence="3" id="KW-1185">Reference proteome</keyword>
<evidence type="ECO:0000313" key="3">
    <source>
        <dbReference type="Proteomes" id="UP000505377"/>
    </source>
</evidence>
<feature type="signal peptide" evidence="1">
    <location>
        <begin position="1"/>
        <end position="20"/>
    </location>
</feature>
<dbReference type="RefSeq" id="WP_172164537.1">
    <property type="nucleotide sequence ID" value="NZ_CP053564.1"/>
</dbReference>
<reference evidence="2 3" key="1">
    <citation type="submission" date="2020-05" db="EMBL/GenBank/DDBJ databases">
        <authorList>
            <person name="Mo P."/>
        </authorList>
    </citation>
    <scope>NUCLEOTIDE SEQUENCE [LARGE SCALE GENOMIC DNA]</scope>
    <source>
        <strain evidence="2 3">Gen01</strain>
    </source>
</reference>
<dbReference type="KEGG" id="pbro:HOP40_28625"/>
<sequence length="474" mass="47773">MRWRTGVAVLAALLAGSTGAGCSATVPGTGSPARDAALAALPFDDGERVLAGQLAVLRSWDVCAMHDVAAAERASGAVAFALRPVRGYDGCEVALESAADGALSYVTIEVAELVRGPGAPREIGGRSFPPVAPAEEAHGRPECGYAREVALGWGVVVRGEAADDPAASCALAARYLADVLPRIDAPPRRAAAGTDPAFAVGEQDPCAALAAIVTAPADVTVTGPRTCSAPGLAVALGLGQVEVDVEGVAGMLPDGRVEVVDDAPDGCTVTRQVSDTTLLVPSLPYLFRETLAVTAPGCDAARTGVDRAAAALPGPLPAAPDALALGSLEDLPTADDVGAPFDPCTTIGWSAFPAEVRPPGVDPHPFPSPVEADTLYRVGCDYASDALVSVVSWGPAAGAYSVDPAARPGVATRFGDRPGLEHRAAAAPGQAALCLSTMQLGNGLAGVVTLARETQADLCAVNRAVLEALAPRVP</sequence>
<gene>
    <name evidence="2" type="ORF">HOP40_28625</name>
</gene>
<evidence type="ECO:0000313" key="2">
    <source>
        <dbReference type="EMBL" id="QJY49235.1"/>
    </source>
</evidence>
<dbReference type="EMBL" id="CP053564">
    <property type="protein sequence ID" value="QJY49235.1"/>
    <property type="molecule type" value="Genomic_DNA"/>
</dbReference>
<evidence type="ECO:0000256" key="1">
    <source>
        <dbReference type="SAM" id="SignalP"/>
    </source>
</evidence>
<dbReference type="AlphaFoldDB" id="A0A6M6JPA7"/>
<evidence type="ECO:0008006" key="4">
    <source>
        <dbReference type="Google" id="ProtNLM"/>
    </source>
</evidence>
<protein>
    <recommendedName>
        <fullName evidence="4">DUF3558 domain-containing protein</fullName>
    </recommendedName>
</protein>
<dbReference type="PROSITE" id="PS51257">
    <property type="entry name" value="PROKAR_LIPOPROTEIN"/>
    <property type="match status" value="1"/>
</dbReference>